<organism evidence="1">
    <name type="scientific">marine sediment metagenome</name>
    <dbReference type="NCBI Taxonomy" id="412755"/>
    <lineage>
        <taxon>unclassified sequences</taxon>
        <taxon>metagenomes</taxon>
        <taxon>ecological metagenomes</taxon>
    </lineage>
</organism>
<gene>
    <name evidence="1" type="ORF">LCGC14_3062780</name>
</gene>
<name>A0A0F8WIA0_9ZZZZ</name>
<accession>A0A0F8WIA0</accession>
<sequence length="55" mass="6346">MSDTARNLQVDIQSVMDVLEEEKKREGRNTKSRLLAIAITHLETAKLFVKETEQM</sequence>
<comment type="caution">
    <text evidence="1">The sequence shown here is derived from an EMBL/GenBank/DDBJ whole genome shotgun (WGS) entry which is preliminary data.</text>
</comment>
<dbReference type="AlphaFoldDB" id="A0A0F8WIA0"/>
<protein>
    <submittedName>
        <fullName evidence="1">Uncharacterized protein</fullName>
    </submittedName>
</protein>
<evidence type="ECO:0000313" key="1">
    <source>
        <dbReference type="EMBL" id="KKK56612.1"/>
    </source>
</evidence>
<proteinExistence type="predicted"/>
<dbReference type="EMBL" id="LAZR01064906">
    <property type="protein sequence ID" value="KKK56612.1"/>
    <property type="molecule type" value="Genomic_DNA"/>
</dbReference>
<reference evidence="1" key="1">
    <citation type="journal article" date="2015" name="Nature">
        <title>Complex archaea that bridge the gap between prokaryotes and eukaryotes.</title>
        <authorList>
            <person name="Spang A."/>
            <person name="Saw J.H."/>
            <person name="Jorgensen S.L."/>
            <person name="Zaremba-Niedzwiedzka K."/>
            <person name="Martijn J."/>
            <person name="Lind A.E."/>
            <person name="van Eijk R."/>
            <person name="Schleper C."/>
            <person name="Guy L."/>
            <person name="Ettema T.J."/>
        </authorList>
    </citation>
    <scope>NUCLEOTIDE SEQUENCE</scope>
</reference>